<feature type="transmembrane region" description="Helical" evidence="7">
    <location>
        <begin position="219"/>
        <end position="240"/>
    </location>
</feature>
<evidence type="ECO:0000256" key="2">
    <source>
        <dbReference type="ARBA" id="ARBA00022475"/>
    </source>
</evidence>
<comment type="subcellular location">
    <subcellularLocation>
        <location evidence="1">Cell membrane</location>
        <topology evidence="1">Multi-pass membrane protein</topology>
    </subcellularLocation>
</comment>
<feature type="transmembrane region" description="Helical" evidence="7">
    <location>
        <begin position="289"/>
        <end position="314"/>
    </location>
</feature>
<accession>A0ABP3QIW7</accession>
<reference evidence="9" key="1">
    <citation type="journal article" date="2019" name="Int. J. Syst. Evol. Microbiol.">
        <title>The Global Catalogue of Microorganisms (GCM) 10K type strain sequencing project: providing services to taxonomists for standard genome sequencing and annotation.</title>
        <authorList>
            <consortium name="The Broad Institute Genomics Platform"/>
            <consortium name="The Broad Institute Genome Sequencing Center for Infectious Disease"/>
            <person name="Wu L."/>
            <person name="Ma J."/>
        </authorList>
    </citation>
    <scope>NUCLEOTIDE SEQUENCE [LARGE SCALE GENOMIC DNA]</scope>
    <source>
        <strain evidence="9">JCM 15115</strain>
    </source>
</reference>
<evidence type="ECO:0000313" key="9">
    <source>
        <dbReference type="Proteomes" id="UP001424441"/>
    </source>
</evidence>
<feature type="transmembrane region" description="Helical" evidence="7">
    <location>
        <begin position="194"/>
        <end position="212"/>
    </location>
</feature>
<evidence type="ECO:0000256" key="5">
    <source>
        <dbReference type="ARBA" id="ARBA00022989"/>
    </source>
</evidence>
<evidence type="ECO:0000256" key="6">
    <source>
        <dbReference type="ARBA" id="ARBA00023136"/>
    </source>
</evidence>
<evidence type="ECO:0000256" key="3">
    <source>
        <dbReference type="ARBA" id="ARBA00022679"/>
    </source>
</evidence>
<dbReference type="PANTHER" id="PTHR22926:SF3">
    <property type="entry name" value="UNDECAPRENYL-PHOSPHATE ALPHA-N-ACETYLGLUCOSAMINYL 1-PHOSPHATE TRANSFERASE"/>
    <property type="match status" value="1"/>
</dbReference>
<comment type="caution">
    <text evidence="8">The sequence shown here is derived from an EMBL/GenBank/DDBJ whole genome shotgun (WGS) entry which is preliminary data.</text>
</comment>
<dbReference type="Pfam" id="PF00953">
    <property type="entry name" value="Glycos_transf_4"/>
    <property type="match status" value="1"/>
</dbReference>
<keyword evidence="3" id="KW-0808">Transferase</keyword>
<keyword evidence="4 7" id="KW-0812">Transmembrane</keyword>
<dbReference type="Proteomes" id="UP001424441">
    <property type="component" value="Unassembled WGS sequence"/>
</dbReference>
<sequence length="344" mass="37325">MADYEFGVQVVESVMSQIVIAFISAMLLCAVLLAVLYYLLPRHFLAAQKNARSNHTIPARQIGGLALVPTILILLGVFHSLTGLSGSTVVLLEFSGWLLWLTGLLDDRYDISVRLRLSVQLLGAVLGVAALGNDFQLFTFLPFWLEFCLLVFVMLVWINVTNFMDGLDLMTVSGLGIPVLWIAGFASLGLAGMSAGYLAALIAGAIIGFAFFNRHPAKVFLGDSGSLPLGMLSCFALLLFAQETSIWLALLLPLYYVLDASTTIILRLREGENIFEAHSRHAYQKAKRAGRSVWAVIGSVALLNAALGAAVFIWLLKPELWVELSVCFAGLAVASALLLKFRAS</sequence>
<dbReference type="InterPro" id="IPR000715">
    <property type="entry name" value="Glycosyl_transferase_4"/>
</dbReference>
<keyword evidence="6 7" id="KW-0472">Membrane</keyword>
<organism evidence="8 9">
    <name type="scientific">Paenochrobactrum glaciei</name>
    <dbReference type="NCBI Taxonomy" id="486407"/>
    <lineage>
        <taxon>Bacteria</taxon>
        <taxon>Pseudomonadati</taxon>
        <taxon>Pseudomonadota</taxon>
        <taxon>Alphaproteobacteria</taxon>
        <taxon>Hyphomicrobiales</taxon>
        <taxon>Brucellaceae</taxon>
        <taxon>Paenochrobactrum</taxon>
    </lineage>
</organism>
<dbReference type="PANTHER" id="PTHR22926">
    <property type="entry name" value="PHOSPHO-N-ACETYLMURAMOYL-PENTAPEPTIDE-TRANSFERASE"/>
    <property type="match status" value="1"/>
</dbReference>
<proteinExistence type="predicted"/>
<feature type="transmembrane region" description="Helical" evidence="7">
    <location>
        <begin position="167"/>
        <end position="188"/>
    </location>
</feature>
<dbReference type="EMBL" id="BAAADE010000001">
    <property type="protein sequence ID" value="GAA0591846.1"/>
    <property type="molecule type" value="Genomic_DNA"/>
</dbReference>
<keyword evidence="5 7" id="KW-1133">Transmembrane helix</keyword>
<feature type="transmembrane region" description="Helical" evidence="7">
    <location>
        <begin position="61"/>
        <end position="78"/>
    </location>
</feature>
<evidence type="ECO:0000256" key="4">
    <source>
        <dbReference type="ARBA" id="ARBA00022692"/>
    </source>
</evidence>
<feature type="transmembrane region" description="Helical" evidence="7">
    <location>
        <begin position="18"/>
        <end position="40"/>
    </location>
</feature>
<feature type="transmembrane region" description="Helical" evidence="7">
    <location>
        <begin position="320"/>
        <end position="339"/>
    </location>
</feature>
<feature type="transmembrane region" description="Helical" evidence="7">
    <location>
        <begin position="246"/>
        <end position="268"/>
    </location>
</feature>
<evidence type="ECO:0000256" key="1">
    <source>
        <dbReference type="ARBA" id="ARBA00004651"/>
    </source>
</evidence>
<name>A0ABP3QIW7_9HYPH</name>
<keyword evidence="2" id="KW-1003">Cell membrane</keyword>
<keyword evidence="9" id="KW-1185">Reference proteome</keyword>
<evidence type="ECO:0000256" key="7">
    <source>
        <dbReference type="SAM" id="Phobius"/>
    </source>
</evidence>
<feature type="transmembrane region" description="Helical" evidence="7">
    <location>
        <begin position="141"/>
        <end position="160"/>
    </location>
</feature>
<protein>
    <submittedName>
        <fullName evidence="8">Glycosyltransferase family 4 protein</fullName>
    </submittedName>
</protein>
<evidence type="ECO:0000313" key="8">
    <source>
        <dbReference type="EMBL" id="GAA0591846.1"/>
    </source>
</evidence>
<gene>
    <name evidence="8" type="ORF">GCM10008943_03600</name>
</gene>